<evidence type="ECO:0000256" key="17">
    <source>
        <dbReference type="SAM" id="MobiDB-lite"/>
    </source>
</evidence>
<keyword evidence="8" id="KW-0732">Signal</keyword>
<dbReference type="GO" id="GO:0006874">
    <property type="term" value="P:intracellular calcium ion homeostasis"/>
    <property type="evidence" value="ECO:0007669"/>
    <property type="project" value="TreeGrafter"/>
</dbReference>
<dbReference type="PANTHER" id="PTHR10846">
    <property type="entry name" value="SODIUM/POTASSIUM/CALCIUM EXCHANGER"/>
    <property type="match status" value="1"/>
</dbReference>
<keyword evidence="5" id="KW-0633">Potassium transport</keyword>
<feature type="region of interest" description="Disordered" evidence="17">
    <location>
        <begin position="353"/>
        <end position="404"/>
    </location>
</feature>
<evidence type="ECO:0000256" key="6">
    <source>
        <dbReference type="ARBA" id="ARBA00022568"/>
    </source>
</evidence>
<evidence type="ECO:0000256" key="2">
    <source>
        <dbReference type="ARBA" id="ARBA00005364"/>
    </source>
</evidence>
<dbReference type="GO" id="GO:0015293">
    <property type="term" value="F:symporter activity"/>
    <property type="evidence" value="ECO:0007669"/>
    <property type="project" value="UniProtKB-KW"/>
</dbReference>
<keyword evidence="13" id="KW-0915">Sodium</keyword>
<evidence type="ECO:0000256" key="5">
    <source>
        <dbReference type="ARBA" id="ARBA00022538"/>
    </source>
</evidence>
<evidence type="ECO:0000313" key="20">
    <source>
        <dbReference type="EMBL" id="PAA58188.1"/>
    </source>
</evidence>
<dbReference type="GO" id="GO:0005262">
    <property type="term" value="F:calcium channel activity"/>
    <property type="evidence" value="ECO:0007669"/>
    <property type="project" value="TreeGrafter"/>
</dbReference>
<feature type="transmembrane region" description="Helical" evidence="18">
    <location>
        <begin position="628"/>
        <end position="645"/>
    </location>
</feature>
<evidence type="ECO:0000256" key="3">
    <source>
        <dbReference type="ARBA" id="ARBA00022448"/>
    </source>
</evidence>
<dbReference type="FunFam" id="1.20.1420.30:FF:000009">
    <property type="entry name" value="sodium/potassium/calcium exchanger 5 isoform X2"/>
    <property type="match status" value="1"/>
</dbReference>
<dbReference type="Gene3D" id="1.20.1420.30">
    <property type="entry name" value="NCX, central ion-binding region"/>
    <property type="match status" value="2"/>
</dbReference>
<keyword evidence="9" id="KW-0106">Calcium</keyword>
<feature type="region of interest" description="Disordered" evidence="17">
    <location>
        <begin position="297"/>
        <end position="330"/>
    </location>
</feature>
<feature type="transmembrane region" description="Helical" evidence="18">
    <location>
        <begin position="481"/>
        <end position="503"/>
    </location>
</feature>
<evidence type="ECO:0000256" key="1">
    <source>
        <dbReference type="ARBA" id="ARBA00004141"/>
    </source>
</evidence>
<feature type="domain" description="Sodium/calcium exchanger membrane region" evidence="19">
    <location>
        <begin position="482"/>
        <end position="644"/>
    </location>
</feature>
<evidence type="ECO:0000256" key="11">
    <source>
        <dbReference type="ARBA" id="ARBA00022958"/>
    </source>
</evidence>
<evidence type="ECO:0000259" key="19">
    <source>
        <dbReference type="Pfam" id="PF01699"/>
    </source>
</evidence>
<sequence>MVRLYSARQRKGQWNRSLGYSHLVARQPPARCAAGAATLLAILSATIAAYRWGYLTELIPTNLELDAASPGSSLLGASESLLSSRRLLATTVNTSIYYNYNCEIVNASHKGHIAWETCDFEKSTNALGGWIVLYVFVTIITFIAMAIVCDDFFVPSLEVISEKLNLSEDVAGATFMAAGSSAPELFSSLAAVSFDSDAGVGTIAGSAVFNLLVIVSMSAAFAGQVLHLDWRPLARDSVWYLISILFFIFVMYDSIVQIWDAVILLVLYALYIVIMVLNSRLMDRLAEAEKKCACSKVEPGDVEGSGSSSTGADASAVTQSTTSIGEHREVKHFKHDRRNSVLLALHDSKLSVREGDKESSGAAVAKSNGEASKSKSGNDEVTAKQTSTSGANQEEGKDAEDSNAEEDEGGRIACCACCSCCPDLRGAPPERPVAEDGGRPTCCQGTVYVLKWIVFVLAFPFICLFSWTIPECSKEHLKKYFILSFIMSIVWIAAVSFCMVTVVARLGCLFGIDAFVMSLVVLAAGTSIPDLLSSIIVAKDGSGDMAVSNAIGSNVFDINLGLGLPFFIKLCINRMEPIDMFSDKERQYYCQGAMRMIPHVKFGIILIILLVMCFSVIAIARFKLGKAIGISFFLFYIGFLVYAFLQEFLCTYDC</sequence>
<feature type="transmembrane region" description="Helical" evidence="18">
    <location>
        <begin position="515"/>
        <end position="538"/>
    </location>
</feature>
<dbReference type="OrthoDB" id="2127281at2759"/>
<feature type="transmembrane region" description="Helical" evidence="18">
    <location>
        <begin position="449"/>
        <end position="469"/>
    </location>
</feature>
<evidence type="ECO:0000256" key="14">
    <source>
        <dbReference type="ARBA" id="ARBA00023065"/>
    </source>
</evidence>
<name>A0A267E9L1_9PLAT</name>
<feature type="transmembrane region" description="Helical" evidence="18">
    <location>
        <begin position="602"/>
        <end position="622"/>
    </location>
</feature>
<keyword evidence="4" id="KW-0050">Antiport</keyword>
<comment type="subcellular location">
    <subcellularLocation>
        <location evidence="1">Membrane</location>
        <topology evidence="1">Multi-pass membrane protein</topology>
    </subcellularLocation>
</comment>
<evidence type="ECO:0000256" key="16">
    <source>
        <dbReference type="ARBA" id="ARBA00023201"/>
    </source>
</evidence>
<feature type="transmembrane region" description="Helical" evidence="18">
    <location>
        <begin position="261"/>
        <end position="281"/>
    </location>
</feature>
<feature type="transmembrane region" description="Helical" evidence="18">
    <location>
        <begin position="130"/>
        <end position="149"/>
    </location>
</feature>
<evidence type="ECO:0000313" key="21">
    <source>
        <dbReference type="Proteomes" id="UP000215902"/>
    </source>
</evidence>
<dbReference type="GO" id="GO:0005886">
    <property type="term" value="C:plasma membrane"/>
    <property type="evidence" value="ECO:0007669"/>
    <property type="project" value="TreeGrafter"/>
</dbReference>
<dbReference type="Proteomes" id="UP000215902">
    <property type="component" value="Unassembled WGS sequence"/>
</dbReference>
<keyword evidence="15 18" id="KW-0472">Membrane</keyword>
<dbReference type="AlphaFoldDB" id="A0A267E9L1"/>
<dbReference type="GO" id="GO:0008273">
    <property type="term" value="F:calcium, potassium:sodium antiporter activity"/>
    <property type="evidence" value="ECO:0007669"/>
    <property type="project" value="TreeGrafter"/>
</dbReference>
<feature type="transmembrane region" description="Helical" evidence="18">
    <location>
        <begin position="238"/>
        <end position="255"/>
    </location>
</feature>
<dbReference type="PANTHER" id="PTHR10846:SF8">
    <property type="entry name" value="INNER MEMBRANE PROTEIN YRBG"/>
    <property type="match status" value="1"/>
</dbReference>
<evidence type="ECO:0000256" key="12">
    <source>
        <dbReference type="ARBA" id="ARBA00022989"/>
    </source>
</evidence>
<evidence type="ECO:0000256" key="4">
    <source>
        <dbReference type="ARBA" id="ARBA00022449"/>
    </source>
</evidence>
<feature type="compositionally biased region" description="Polar residues" evidence="17">
    <location>
        <begin position="383"/>
        <end position="392"/>
    </location>
</feature>
<comment type="similarity">
    <text evidence="2">Belongs to the Ca(2+):cation antiporter (CaCA) (TC 2.A.19) family. SLC24A subfamily.</text>
</comment>
<reference evidence="20 21" key="1">
    <citation type="submission" date="2017-06" db="EMBL/GenBank/DDBJ databases">
        <title>A platform for efficient transgenesis in Macrostomum lignano, a flatworm model organism for stem cell research.</title>
        <authorList>
            <person name="Berezikov E."/>
        </authorList>
    </citation>
    <scope>NUCLEOTIDE SEQUENCE [LARGE SCALE GENOMIC DNA]</scope>
    <source>
        <strain evidence="20">DV1</strain>
        <tissue evidence="20">Whole organism</tissue>
    </source>
</reference>
<gene>
    <name evidence="20" type="ORF">BOX15_Mlig032776g2</name>
</gene>
<keyword evidence="7 18" id="KW-0812">Transmembrane</keyword>
<keyword evidence="14" id="KW-0406">Ion transport</keyword>
<evidence type="ECO:0000256" key="9">
    <source>
        <dbReference type="ARBA" id="ARBA00022837"/>
    </source>
</evidence>
<keyword evidence="3" id="KW-0813">Transport</keyword>
<evidence type="ECO:0000256" key="8">
    <source>
        <dbReference type="ARBA" id="ARBA00022729"/>
    </source>
</evidence>
<dbReference type="InterPro" id="IPR004481">
    <property type="entry name" value="K/Na/Ca-exchanger"/>
</dbReference>
<dbReference type="InterPro" id="IPR004837">
    <property type="entry name" value="NaCa_Exmemb"/>
</dbReference>
<feature type="transmembrane region" description="Helical" evidence="18">
    <location>
        <begin position="203"/>
        <end position="226"/>
    </location>
</feature>
<accession>A0A267E9L1</accession>
<evidence type="ECO:0000256" key="15">
    <source>
        <dbReference type="ARBA" id="ARBA00023136"/>
    </source>
</evidence>
<evidence type="ECO:0000256" key="13">
    <source>
        <dbReference type="ARBA" id="ARBA00023053"/>
    </source>
</evidence>
<dbReference type="InterPro" id="IPR044880">
    <property type="entry name" value="NCX_ion-bd_dom_sf"/>
</dbReference>
<evidence type="ECO:0000256" key="18">
    <source>
        <dbReference type="SAM" id="Phobius"/>
    </source>
</evidence>
<feature type="domain" description="Sodium/calcium exchanger membrane region" evidence="19">
    <location>
        <begin position="135"/>
        <end position="276"/>
    </location>
</feature>
<evidence type="ECO:0000256" key="7">
    <source>
        <dbReference type="ARBA" id="ARBA00022692"/>
    </source>
</evidence>
<feature type="transmembrane region" description="Helical" evidence="18">
    <location>
        <begin position="550"/>
        <end position="572"/>
    </location>
</feature>
<proteinExistence type="inferred from homology"/>
<keyword evidence="6" id="KW-0109">Calcium transport</keyword>
<feature type="compositionally biased region" description="Low complexity" evidence="17">
    <location>
        <begin position="304"/>
        <end position="316"/>
    </location>
</feature>
<keyword evidence="16" id="KW-0739">Sodium transport</keyword>
<comment type="caution">
    <text evidence="20">The sequence shown here is derived from an EMBL/GenBank/DDBJ whole genome shotgun (WGS) entry which is preliminary data.</text>
</comment>
<dbReference type="STRING" id="282301.A0A267E9L1"/>
<protein>
    <recommendedName>
        <fullName evidence="19">Sodium/calcium exchanger membrane region domain-containing protein</fullName>
    </recommendedName>
</protein>
<dbReference type="Pfam" id="PF01699">
    <property type="entry name" value="Na_Ca_ex"/>
    <property type="match status" value="2"/>
</dbReference>
<organism evidence="20 21">
    <name type="scientific">Macrostomum lignano</name>
    <dbReference type="NCBI Taxonomy" id="282301"/>
    <lineage>
        <taxon>Eukaryota</taxon>
        <taxon>Metazoa</taxon>
        <taxon>Spiralia</taxon>
        <taxon>Lophotrochozoa</taxon>
        <taxon>Platyhelminthes</taxon>
        <taxon>Rhabditophora</taxon>
        <taxon>Macrostomorpha</taxon>
        <taxon>Macrostomida</taxon>
        <taxon>Macrostomidae</taxon>
        <taxon>Macrostomum</taxon>
    </lineage>
</organism>
<keyword evidence="21" id="KW-1185">Reference proteome</keyword>
<keyword evidence="11" id="KW-0630">Potassium</keyword>
<feature type="compositionally biased region" description="Basic and acidic residues" evidence="17">
    <location>
        <begin position="372"/>
        <end position="382"/>
    </location>
</feature>
<keyword evidence="12 18" id="KW-1133">Transmembrane helix</keyword>
<dbReference type="EMBL" id="NIVC01002402">
    <property type="protein sequence ID" value="PAA58188.1"/>
    <property type="molecule type" value="Genomic_DNA"/>
</dbReference>
<keyword evidence="10" id="KW-0769">Symport</keyword>
<evidence type="ECO:0000256" key="10">
    <source>
        <dbReference type="ARBA" id="ARBA00022847"/>
    </source>
</evidence>
<dbReference type="NCBIfam" id="TIGR00367">
    <property type="entry name" value="calcium/sodium antiporter"/>
    <property type="match status" value="1"/>
</dbReference>